<dbReference type="GO" id="GO:0008237">
    <property type="term" value="F:metallopeptidase activity"/>
    <property type="evidence" value="ECO:0007669"/>
    <property type="project" value="UniProtKB-KW"/>
</dbReference>
<protein>
    <submittedName>
        <fullName evidence="7">Matrixin family metalloprotease</fullName>
    </submittedName>
</protein>
<name>A0ABS1KR22_9BACT</name>
<gene>
    <name evidence="7" type="ORF">JI741_11735</name>
</gene>
<dbReference type="Gene3D" id="3.40.390.10">
    <property type="entry name" value="Collagenase (Catalytic Domain)"/>
    <property type="match status" value="1"/>
</dbReference>
<comment type="caution">
    <text evidence="7">The sequence shown here is derived from an EMBL/GenBank/DDBJ whole genome shotgun (WGS) entry which is preliminary data.</text>
</comment>
<accession>A0ABS1KR22</accession>
<evidence type="ECO:0000256" key="4">
    <source>
        <dbReference type="ARBA" id="ARBA00022801"/>
    </source>
</evidence>
<keyword evidence="2" id="KW-0645">Protease</keyword>
<keyword evidence="6 7" id="KW-0482">Metalloprotease</keyword>
<reference evidence="7 8" key="1">
    <citation type="submission" date="2021-01" db="EMBL/GenBank/DDBJ databases">
        <title>Chryseolinea sp. Jin1 Genome sequencing and assembly.</title>
        <authorList>
            <person name="Kim I."/>
        </authorList>
    </citation>
    <scope>NUCLEOTIDE SEQUENCE [LARGE SCALE GENOMIC DNA]</scope>
    <source>
        <strain evidence="7 8">Jin1</strain>
    </source>
</reference>
<dbReference type="SUPFAM" id="SSF55486">
    <property type="entry name" value="Metalloproteases ('zincins'), catalytic domain"/>
    <property type="match status" value="1"/>
</dbReference>
<sequence>MREALLARYFGLLLMIAVLGSCNARKSSGRTVVGIQPYGRISRELSDTLAAFVTKTYGFAVCVLPKQAIPAEAFVNVKMPRYRADKILKIQEQWRPDSLTYILGITPEDISTTKRDARGEIQKPVQKFSDWGVLGLGYRPGHSSVVSTFRIGRDRERITDLLKKICIHELGHNLGLDHCTVEGCVMTDAAETIATIERVQPSLCAACRKKIKATVDNE</sequence>
<dbReference type="InterPro" id="IPR012962">
    <property type="entry name" value="Pept_M54_archaemetzincn"/>
</dbReference>
<evidence type="ECO:0000313" key="7">
    <source>
        <dbReference type="EMBL" id="MBL0741894.1"/>
    </source>
</evidence>
<keyword evidence="4" id="KW-0378">Hydrolase</keyword>
<evidence type="ECO:0000256" key="5">
    <source>
        <dbReference type="ARBA" id="ARBA00022833"/>
    </source>
</evidence>
<dbReference type="PROSITE" id="PS51257">
    <property type="entry name" value="PROKAR_LIPOPROTEIN"/>
    <property type="match status" value="1"/>
</dbReference>
<comment type="cofactor">
    <cofactor evidence="1">
        <name>Zn(2+)</name>
        <dbReference type="ChEBI" id="CHEBI:29105"/>
    </cofactor>
</comment>
<keyword evidence="8" id="KW-1185">Reference proteome</keyword>
<dbReference type="PANTHER" id="PTHR15910">
    <property type="entry name" value="ARCHAEMETZINCIN"/>
    <property type="match status" value="1"/>
</dbReference>
<evidence type="ECO:0000256" key="2">
    <source>
        <dbReference type="ARBA" id="ARBA00022670"/>
    </source>
</evidence>
<dbReference type="EMBL" id="JAERRB010000003">
    <property type="protein sequence ID" value="MBL0741894.1"/>
    <property type="molecule type" value="Genomic_DNA"/>
</dbReference>
<evidence type="ECO:0000256" key="3">
    <source>
        <dbReference type="ARBA" id="ARBA00022723"/>
    </source>
</evidence>
<proteinExistence type="predicted"/>
<dbReference type="InterPro" id="IPR024079">
    <property type="entry name" value="MetalloPept_cat_dom_sf"/>
</dbReference>
<evidence type="ECO:0000256" key="6">
    <source>
        <dbReference type="ARBA" id="ARBA00023049"/>
    </source>
</evidence>
<keyword evidence="3" id="KW-0479">Metal-binding</keyword>
<dbReference type="PANTHER" id="PTHR15910:SF1">
    <property type="entry name" value="ARCHAEMETZINCIN-2"/>
    <property type="match status" value="1"/>
</dbReference>
<dbReference type="CDD" id="cd11375">
    <property type="entry name" value="Peptidase_M54"/>
    <property type="match status" value="1"/>
</dbReference>
<keyword evidence="5" id="KW-0862">Zinc</keyword>
<evidence type="ECO:0000256" key="1">
    <source>
        <dbReference type="ARBA" id="ARBA00001947"/>
    </source>
</evidence>
<dbReference type="Pfam" id="PF07998">
    <property type="entry name" value="Peptidase_M54"/>
    <property type="match status" value="1"/>
</dbReference>
<dbReference type="RefSeq" id="WP_202009493.1">
    <property type="nucleotide sequence ID" value="NZ_JAERRB010000003.1"/>
</dbReference>
<organism evidence="7 8">
    <name type="scientific">Chryseolinea lacunae</name>
    <dbReference type="NCBI Taxonomy" id="2801331"/>
    <lineage>
        <taxon>Bacteria</taxon>
        <taxon>Pseudomonadati</taxon>
        <taxon>Bacteroidota</taxon>
        <taxon>Cytophagia</taxon>
        <taxon>Cytophagales</taxon>
        <taxon>Fulvivirgaceae</taxon>
        <taxon>Chryseolinea</taxon>
    </lineage>
</organism>
<dbReference type="Proteomes" id="UP000613030">
    <property type="component" value="Unassembled WGS sequence"/>
</dbReference>
<evidence type="ECO:0000313" key="8">
    <source>
        <dbReference type="Proteomes" id="UP000613030"/>
    </source>
</evidence>